<dbReference type="AlphaFoldDB" id="A0A699XCR5"/>
<feature type="region of interest" description="Disordered" evidence="1">
    <location>
        <begin position="33"/>
        <end position="70"/>
    </location>
</feature>
<sequence length="70" mass="7338">MPPKAMSEERMRKIIRDQVTTSIAEFVANMNRRTGGARAGGARAGGTRADDAEAGGTGVGGSDRQHPKLL</sequence>
<comment type="caution">
    <text evidence="2">The sequence shown here is derived from an EMBL/GenBank/DDBJ whole genome shotgun (WGS) entry which is preliminary data.</text>
</comment>
<feature type="non-terminal residue" evidence="2">
    <location>
        <position position="70"/>
    </location>
</feature>
<reference evidence="2" key="1">
    <citation type="journal article" date="2019" name="Sci. Rep.">
        <title>Draft genome of Tanacetum cinerariifolium, the natural source of mosquito coil.</title>
        <authorList>
            <person name="Yamashiro T."/>
            <person name="Shiraishi A."/>
            <person name="Satake H."/>
            <person name="Nakayama K."/>
        </authorList>
    </citation>
    <scope>NUCLEOTIDE SEQUENCE</scope>
</reference>
<gene>
    <name evidence="2" type="ORF">Tci_927635</name>
</gene>
<protein>
    <submittedName>
        <fullName evidence="2">Uncharacterized protein</fullName>
    </submittedName>
</protein>
<evidence type="ECO:0000256" key="1">
    <source>
        <dbReference type="SAM" id="MobiDB-lite"/>
    </source>
</evidence>
<dbReference type="EMBL" id="BKCJ011820278">
    <property type="protein sequence ID" value="GFD55666.1"/>
    <property type="molecule type" value="Genomic_DNA"/>
</dbReference>
<accession>A0A699XCR5</accession>
<proteinExistence type="predicted"/>
<evidence type="ECO:0000313" key="2">
    <source>
        <dbReference type="EMBL" id="GFD55666.1"/>
    </source>
</evidence>
<name>A0A699XCR5_TANCI</name>
<organism evidence="2">
    <name type="scientific">Tanacetum cinerariifolium</name>
    <name type="common">Dalmatian daisy</name>
    <name type="synonym">Chrysanthemum cinerariifolium</name>
    <dbReference type="NCBI Taxonomy" id="118510"/>
    <lineage>
        <taxon>Eukaryota</taxon>
        <taxon>Viridiplantae</taxon>
        <taxon>Streptophyta</taxon>
        <taxon>Embryophyta</taxon>
        <taxon>Tracheophyta</taxon>
        <taxon>Spermatophyta</taxon>
        <taxon>Magnoliopsida</taxon>
        <taxon>eudicotyledons</taxon>
        <taxon>Gunneridae</taxon>
        <taxon>Pentapetalae</taxon>
        <taxon>asterids</taxon>
        <taxon>campanulids</taxon>
        <taxon>Asterales</taxon>
        <taxon>Asteraceae</taxon>
        <taxon>Asteroideae</taxon>
        <taxon>Anthemideae</taxon>
        <taxon>Anthemidinae</taxon>
        <taxon>Tanacetum</taxon>
    </lineage>
</organism>